<evidence type="ECO:0000313" key="1">
    <source>
        <dbReference type="EMBL" id="KAI3372618.1"/>
    </source>
</evidence>
<accession>A0ACB8WXQ7</accession>
<name>A0ACB8WXQ7_9TELE</name>
<dbReference type="Proteomes" id="UP000831701">
    <property type="component" value="Chromosome 5"/>
</dbReference>
<evidence type="ECO:0000313" key="2">
    <source>
        <dbReference type="Proteomes" id="UP000831701"/>
    </source>
</evidence>
<organism evidence="1 2">
    <name type="scientific">Scortum barcoo</name>
    <name type="common">barcoo grunter</name>
    <dbReference type="NCBI Taxonomy" id="214431"/>
    <lineage>
        <taxon>Eukaryota</taxon>
        <taxon>Metazoa</taxon>
        <taxon>Chordata</taxon>
        <taxon>Craniata</taxon>
        <taxon>Vertebrata</taxon>
        <taxon>Euteleostomi</taxon>
        <taxon>Actinopterygii</taxon>
        <taxon>Neopterygii</taxon>
        <taxon>Teleostei</taxon>
        <taxon>Neoteleostei</taxon>
        <taxon>Acanthomorphata</taxon>
        <taxon>Eupercaria</taxon>
        <taxon>Centrarchiformes</taxon>
        <taxon>Terapontoidei</taxon>
        <taxon>Terapontidae</taxon>
        <taxon>Scortum</taxon>
    </lineage>
</organism>
<reference evidence="1" key="1">
    <citation type="submission" date="2022-04" db="EMBL/GenBank/DDBJ databases">
        <title>Jade perch genome.</title>
        <authorList>
            <person name="Chao B."/>
        </authorList>
    </citation>
    <scope>NUCLEOTIDE SEQUENCE</scope>
    <source>
        <strain evidence="1">CB-2022</strain>
    </source>
</reference>
<comment type="caution">
    <text evidence="1">The sequence shown here is derived from an EMBL/GenBank/DDBJ whole genome shotgun (WGS) entry which is preliminary data.</text>
</comment>
<sequence>MTATGDYILMRGMEMGWIPAPRHVMKLDCELVQGIVSVGVRPELQIEGVSMVLGNDLAGSRMWANVAPPTIATEPLVPSALEESQLGVPRIFAVTLAQSRKGQDWVEGQRADTFPVWTVGPVEARCCKVCKVMSASLLENLVSVKSIVRALTQFISTFGIPLVIQCDQGSNFTSHMFEQVLKQLGVKHNCSTAYHALERFHQTLKSMLRSYGMEMGKGLGGGTTVADVSSQVNKVTKADSYPLPRMQDCIDLVGSAKFVSKFDLLKGYWQVPLTARAREISAFTTPFGLFEYTVMSFGLCNAPATFQRLMNLVVSGLDGCAVYLDDVVVFSDSWDDHLHRISALFGRLAEAHLTVNLAKCEFARATVTYLGRVVGQGQVHPVDAKVQAVVQNPVPTTKKELMRFLGLVGCYRSF</sequence>
<dbReference type="EMBL" id="CM041535">
    <property type="protein sequence ID" value="KAI3372618.1"/>
    <property type="molecule type" value="Genomic_DNA"/>
</dbReference>
<proteinExistence type="predicted"/>
<feature type="non-terminal residue" evidence="1">
    <location>
        <position position="414"/>
    </location>
</feature>
<gene>
    <name evidence="1" type="ORF">L3Q82_023087</name>
</gene>
<protein>
    <submittedName>
        <fullName evidence="1">Uncharacterized protein</fullName>
    </submittedName>
</protein>
<keyword evidence="2" id="KW-1185">Reference proteome</keyword>